<organism evidence="2 3">
    <name type="scientific">Rotaria socialis</name>
    <dbReference type="NCBI Taxonomy" id="392032"/>
    <lineage>
        <taxon>Eukaryota</taxon>
        <taxon>Metazoa</taxon>
        <taxon>Spiralia</taxon>
        <taxon>Gnathifera</taxon>
        <taxon>Rotifera</taxon>
        <taxon>Eurotatoria</taxon>
        <taxon>Bdelloidea</taxon>
        <taxon>Philodinida</taxon>
        <taxon>Philodinidae</taxon>
        <taxon>Rotaria</taxon>
    </lineage>
</organism>
<dbReference type="SUPFAM" id="SSF49899">
    <property type="entry name" value="Concanavalin A-like lectins/glucanases"/>
    <property type="match status" value="2"/>
</dbReference>
<accession>A0A819BLA8</accession>
<name>A0A819BLA8_9BILA</name>
<dbReference type="AlphaFoldDB" id="A0A819BLA8"/>
<dbReference type="EMBL" id="CAJNYV010006076">
    <property type="protein sequence ID" value="CAF3800056.1"/>
    <property type="molecule type" value="Genomic_DNA"/>
</dbReference>
<feature type="domain" description="Apple" evidence="1">
    <location>
        <begin position="22"/>
        <end position="72"/>
    </location>
</feature>
<protein>
    <recommendedName>
        <fullName evidence="1">Apple domain-containing protein</fullName>
    </recommendedName>
</protein>
<reference evidence="2" key="1">
    <citation type="submission" date="2021-02" db="EMBL/GenBank/DDBJ databases">
        <authorList>
            <person name="Nowell W R."/>
        </authorList>
    </citation>
    <scope>NUCLEOTIDE SEQUENCE</scope>
</reference>
<gene>
    <name evidence="2" type="ORF">KIK155_LOCUS32379</name>
</gene>
<evidence type="ECO:0000313" key="3">
    <source>
        <dbReference type="Proteomes" id="UP000663865"/>
    </source>
</evidence>
<evidence type="ECO:0000313" key="2">
    <source>
        <dbReference type="EMBL" id="CAF3800056.1"/>
    </source>
</evidence>
<sequence length="642" mass="70429">MTFQSYIWLSDWGTKFQPSVQSSLLSQSNAPSLLRCSSSCNLNRQCRTFDYDSSSLLCRLFDGTLNTSNITSSVQTQRIGSVTIPTSFFNNYGQPCSKCVEDRYLTCSGFGTCECPIGSCWNGAQCDKRNNFNASASLNISNWCIPCNLNRECRTFDYDSSSLLCRLFDDTINTSNITSSVQTQRIGSVTIPTSFSNNYGQPCSKCVEDRYLACSDFGTCECPIGSCWDGAQCDKRNDFNASASLNISNWCIQPVFDIFWPFNGNTHDSKNKYTSVSSAGISYNTSYWGIGLAIHLVRASAQYVKIPSGQILFYSSSFTIETWICPIGFTTADYAVFGQCQVNMTNKCMYFLVRNYKLTCGFGANATSGATSLSMHVWSHVACVYSFETQTLQVYLNGILDGSRSLELFQWLPCSNAIRIECENASDILRDATLMAYYSFDTSLTTDNSLNGINTTAYGSPRLVPGRVNKAIQVNPSVFVYTGYSSFPPLGVSNQPHTYSLWVKPTSSYALSTILFVTTPTYWCLSIIMMTPSCHIVLSSYDGGLVSVLGPIIPLNTWTHVGATYSPSNGFRLYINGIFYSTSGAFNYTAAGTSLDVFIGSDGGYGMYCATGSSSGFTGSIDELFVYSRELTASEILAAANP</sequence>
<dbReference type="InterPro" id="IPR003609">
    <property type="entry name" value="Pan_app"/>
</dbReference>
<dbReference type="Gene3D" id="3.50.4.10">
    <property type="entry name" value="Hepatocyte Growth Factor"/>
    <property type="match status" value="1"/>
</dbReference>
<dbReference type="Gene3D" id="2.60.120.200">
    <property type="match status" value="2"/>
</dbReference>
<dbReference type="Pfam" id="PF00024">
    <property type="entry name" value="PAN_1"/>
    <property type="match status" value="1"/>
</dbReference>
<evidence type="ECO:0000259" key="1">
    <source>
        <dbReference type="Pfam" id="PF00024"/>
    </source>
</evidence>
<comment type="caution">
    <text evidence="2">The sequence shown here is derived from an EMBL/GenBank/DDBJ whole genome shotgun (WGS) entry which is preliminary data.</text>
</comment>
<dbReference type="SUPFAM" id="SSF57414">
    <property type="entry name" value="Hairpin loop containing domain-like"/>
    <property type="match status" value="1"/>
</dbReference>
<proteinExistence type="predicted"/>
<dbReference type="InterPro" id="IPR013320">
    <property type="entry name" value="ConA-like_dom_sf"/>
</dbReference>
<dbReference type="Pfam" id="PF13385">
    <property type="entry name" value="Laminin_G_3"/>
    <property type="match status" value="2"/>
</dbReference>
<dbReference type="Proteomes" id="UP000663865">
    <property type="component" value="Unassembled WGS sequence"/>
</dbReference>